<dbReference type="GO" id="GO:0005829">
    <property type="term" value="C:cytosol"/>
    <property type="evidence" value="ECO:0007669"/>
    <property type="project" value="TreeGrafter"/>
</dbReference>
<comment type="subcellular location">
    <subcellularLocation>
        <location evidence="2 11">Cytoplasm</location>
    </subcellularLocation>
</comment>
<dbReference type="HAMAP" id="MF_00145">
    <property type="entry name" value="Phosphoglyc_kinase"/>
    <property type="match status" value="1"/>
</dbReference>
<feature type="binding site" evidence="11">
    <location>
        <position position="114"/>
    </location>
    <ligand>
        <name>substrate</name>
    </ligand>
</feature>
<evidence type="ECO:0000256" key="12">
    <source>
        <dbReference type="PIRSR" id="PIRSR000724-1"/>
    </source>
</evidence>
<protein>
    <recommendedName>
        <fullName evidence="5 11">Phosphoglycerate kinase</fullName>
        <ecNumber evidence="5 11">2.7.2.3</ecNumber>
    </recommendedName>
</protein>
<evidence type="ECO:0000256" key="10">
    <source>
        <dbReference type="ARBA" id="ARBA00022840"/>
    </source>
</evidence>
<keyword evidence="8 11" id="KW-0547">Nucleotide-binding</keyword>
<keyword evidence="16" id="KW-1185">Reference proteome</keyword>
<comment type="caution">
    <text evidence="11">Lacks conserved residue(s) required for the propagation of feature annotation.</text>
</comment>
<feature type="binding site" evidence="11 13">
    <location>
        <position position="320"/>
    </location>
    <ligand>
        <name>ATP</name>
        <dbReference type="ChEBI" id="CHEBI:30616"/>
    </ligand>
</feature>
<dbReference type="FunFam" id="3.40.50.1260:FF:000001">
    <property type="entry name" value="Phosphoglycerate kinase"/>
    <property type="match status" value="1"/>
</dbReference>
<keyword evidence="11" id="KW-0324">Glycolysis</keyword>
<evidence type="ECO:0000256" key="9">
    <source>
        <dbReference type="ARBA" id="ARBA00022777"/>
    </source>
</evidence>
<dbReference type="InterPro" id="IPR015911">
    <property type="entry name" value="Phosphoglycerate_kinase_CS"/>
</dbReference>
<keyword evidence="9 11" id="KW-0418">Kinase</keyword>
<comment type="catalytic activity">
    <reaction evidence="1 11 14">
        <text>(2R)-3-phosphoglycerate + ATP = (2R)-3-phospho-glyceroyl phosphate + ADP</text>
        <dbReference type="Rhea" id="RHEA:14801"/>
        <dbReference type="ChEBI" id="CHEBI:30616"/>
        <dbReference type="ChEBI" id="CHEBI:57604"/>
        <dbReference type="ChEBI" id="CHEBI:58272"/>
        <dbReference type="ChEBI" id="CHEBI:456216"/>
        <dbReference type="EC" id="2.7.2.3"/>
    </reaction>
</comment>
<dbReference type="PRINTS" id="PR00477">
    <property type="entry name" value="PHGLYCKINASE"/>
</dbReference>
<comment type="similarity">
    <text evidence="3 11 14">Belongs to the phosphoglycerate kinase family.</text>
</comment>
<reference evidence="15 16" key="1">
    <citation type="submission" date="2006-11" db="EMBL/GenBank/DDBJ databases">
        <authorList>
            <person name="Giovannoni S."/>
            <person name="Vergin K."/>
            <person name="Ferriera S."/>
            <person name="Johnson J."/>
            <person name="Kravitz S."/>
            <person name="Beeson K."/>
            <person name="Sutton G."/>
            <person name="Rogers Y.-H."/>
            <person name="Friedman R."/>
            <person name="Frazier M."/>
            <person name="Venter J.C."/>
        </authorList>
    </citation>
    <scope>NUCLEOTIDE SEQUENCE [LARGE SCALE GENOMIC DNA]</scope>
    <source>
        <strain evidence="15 16">HTCC2181</strain>
    </source>
</reference>
<dbReference type="UniPathway" id="UPA00109">
    <property type="reaction ID" value="UER00185"/>
</dbReference>
<name>A0P5M4_9PROT</name>
<dbReference type="PANTHER" id="PTHR11406">
    <property type="entry name" value="PHOSPHOGLYCERATE KINASE"/>
    <property type="match status" value="1"/>
</dbReference>
<dbReference type="Gene3D" id="3.40.50.1260">
    <property type="entry name" value="Phosphoglycerate kinase, N-terminal domain"/>
    <property type="match status" value="2"/>
</dbReference>
<dbReference type="OrthoDB" id="9808460at2"/>
<organism evidence="15 16">
    <name type="scientific">Methylophilales bacterium HTCC2181</name>
    <dbReference type="NCBI Taxonomy" id="383631"/>
    <lineage>
        <taxon>Bacteria</taxon>
        <taxon>Pseudomonadati</taxon>
        <taxon>Pseudomonadota</taxon>
        <taxon>Betaproteobacteria</taxon>
        <taxon>Nitrosomonadales</taxon>
        <taxon>OM43 clade</taxon>
    </lineage>
</organism>
<feature type="binding site" evidence="12">
    <location>
        <position position="147"/>
    </location>
    <ligand>
        <name>(2R)-3-phosphoglycerate</name>
        <dbReference type="ChEBI" id="CHEBI:58272"/>
    </ligand>
</feature>
<evidence type="ECO:0000256" key="7">
    <source>
        <dbReference type="ARBA" id="ARBA00022679"/>
    </source>
</evidence>
<dbReference type="SUPFAM" id="SSF53748">
    <property type="entry name" value="Phosphoglycerate kinase"/>
    <property type="match status" value="1"/>
</dbReference>
<evidence type="ECO:0000256" key="6">
    <source>
        <dbReference type="ARBA" id="ARBA00022490"/>
    </source>
</evidence>
<keyword evidence="10 11" id="KW-0067">ATP-binding</keyword>
<evidence type="ECO:0000256" key="3">
    <source>
        <dbReference type="ARBA" id="ARBA00008982"/>
    </source>
</evidence>
<evidence type="ECO:0000256" key="1">
    <source>
        <dbReference type="ARBA" id="ARBA00000642"/>
    </source>
</evidence>
<evidence type="ECO:0000256" key="13">
    <source>
        <dbReference type="PIRSR" id="PIRSR000724-2"/>
    </source>
</evidence>
<dbReference type="EMBL" id="AAUX01000001">
    <property type="protein sequence ID" value="EAV46834.1"/>
    <property type="molecule type" value="Genomic_DNA"/>
</dbReference>
<feature type="binding site" evidence="11">
    <location>
        <position position="147"/>
    </location>
    <ligand>
        <name>substrate</name>
    </ligand>
</feature>
<dbReference type="InterPro" id="IPR036043">
    <property type="entry name" value="Phosphoglycerate_kinase_sf"/>
</dbReference>
<feature type="binding site" evidence="12">
    <location>
        <position position="36"/>
    </location>
    <ligand>
        <name>(2R)-3-phosphoglycerate</name>
        <dbReference type="ChEBI" id="CHEBI:58272"/>
    </ligand>
</feature>
<dbReference type="Pfam" id="PF00162">
    <property type="entry name" value="PGK"/>
    <property type="match status" value="1"/>
</dbReference>
<feature type="binding site" evidence="12">
    <location>
        <position position="114"/>
    </location>
    <ligand>
        <name>(2R)-3-phosphoglycerate</name>
        <dbReference type="ChEBI" id="CHEBI:58272"/>
    </ligand>
</feature>
<evidence type="ECO:0000256" key="11">
    <source>
        <dbReference type="HAMAP-Rule" id="MF_00145"/>
    </source>
</evidence>
<dbReference type="EC" id="2.7.2.3" evidence="5 11"/>
<comment type="subunit">
    <text evidence="4 11">Monomer.</text>
</comment>
<evidence type="ECO:0000256" key="2">
    <source>
        <dbReference type="ARBA" id="ARBA00004496"/>
    </source>
</evidence>
<dbReference type="Proteomes" id="UP000054262">
    <property type="component" value="Unassembled WGS sequence"/>
</dbReference>
<dbReference type="GO" id="GO:0043531">
    <property type="term" value="F:ADP binding"/>
    <property type="evidence" value="ECO:0007669"/>
    <property type="project" value="TreeGrafter"/>
</dbReference>
<evidence type="ECO:0000313" key="16">
    <source>
        <dbReference type="Proteomes" id="UP000054262"/>
    </source>
</evidence>
<sequence>MRILNINEVDLRNKKVLIRSDLNVPLMEGHITSDKRIQASIPTIQHAINQGARVMVTSHLGRPKEGEYSEENSLRPIAEYLGRLLQYPVRLQKNWVDEEFSVNPNELVVLENCRFNVGESKNLEALAKKYASLTDIFIMDAFGAAHRKQASTYGVAEFSSIACAGILFSNELEALENVMTSAKNPMIAIVGGSKVSTKLSLLDSLSDKVDQLILGGGIANTFLKAQGCEIGQSLYEPNFIPQAKKIISKLQARGASLPILKDVVCGKQFDPNEPAVVKQIDQIMPDDMIFDLGPKSMKVIVAMVKSAKTILWNGPLGVFEYSQFSQGTELLAKSIAKSNGFSLAGGGDTISAIQMFGVEKDISYISTAGGAFLEFVEGKKLPAIEILEARAN</sequence>
<dbReference type="FunFam" id="3.40.50.1260:FF:000002">
    <property type="entry name" value="Phosphoglycerate kinase"/>
    <property type="match status" value="1"/>
</dbReference>
<evidence type="ECO:0000256" key="14">
    <source>
        <dbReference type="RuleBase" id="RU000532"/>
    </source>
</evidence>
<keyword evidence="7 11" id="KW-0808">Transferase</keyword>
<comment type="pathway">
    <text evidence="11">Carbohydrate degradation; glycolysis; pyruvate from D-glyceraldehyde 3-phosphate: step 2/5.</text>
</comment>
<accession>A0P5M4</accession>
<evidence type="ECO:0000256" key="5">
    <source>
        <dbReference type="ARBA" id="ARBA00013061"/>
    </source>
</evidence>
<dbReference type="GO" id="GO:0005524">
    <property type="term" value="F:ATP binding"/>
    <property type="evidence" value="ECO:0007669"/>
    <property type="project" value="UniProtKB-KW"/>
</dbReference>
<feature type="binding site" evidence="11 13">
    <location>
        <begin position="346"/>
        <end position="349"/>
    </location>
    <ligand>
        <name>ATP</name>
        <dbReference type="ChEBI" id="CHEBI:30616"/>
    </ligand>
</feature>
<gene>
    <name evidence="11" type="primary">pgk</name>
    <name evidence="15" type="ORF">MB2181_02135</name>
</gene>
<proteinExistence type="inferred from homology"/>
<dbReference type="InterPro" id="IPR001576">
    <property type="entry name" value="Phosphoglycerate_kinase"/>
</dbReference>
<keyword evidence="6 11" id="KW-0963">Cytoplasm</keyword>
<dbReference type="PIRSF" id="PIRSF000724">
    <property type="entry name" value="Pgk"/>
    <property type="match status" value="1"/>
</dbReference>
<feature type="binding site" evidence="11 12">
    <location>
        <begin position="59"/>
        <end position="62"/>
    </location>
    <ligand>
        <name>substrate</name>
    </ligand>
</feature>
<dbReference type="GO" id="GO:0006096">
    <property type="term" value="P:glycolytic process"/>
    <property type="evidence" value="ECO:0007669"/>
    <property type="project" value="UniProtKB-UniRule"/>
</dbReference>
<dbReference type="InterPro" id="IPR015824">
    <property type="entry name" value="Phosphoglycerate_kinase_N"/>
</dbReference>
<dbReference type="GO" id="GO:0006094">
    <property type="term" value="P:gluconeogenesis"/>
    <property type="evidence" value="ECO:0007669"/>
    <property type="project" value="TreeGrafter"/>
</dbReference>
<evidence type="ECO:0000256" key="4">
    <source>
        <dbReference type="ARBA" id="ARBA00011245"/>
    </source>
</evidence>
<feature type="binding site" evidence="11">
    <location>
        <position position="36"/>
    </location>
    <ligand>
        <name>substrate</name>
    </ligand>
</feature>
<feature type="binding site" evidence="11 13">
    <location>
        <position position="198"/>
    </location>
    <ligand>
        <name>ATP</name>
        <dbReference type="ChEBI" id="CHEBI:30616"/>
    </ligand>
</feature>
<dbReference type="PANTHER" id="PTHR11406:SF23">
    <property type="entry name" value="PHOSPHOGLYCERATE KINASE 1, CHLOROPLASTIC-RELATED"/>
    <property type="match status" value="1"/>
</dbReference>
<dbReference type="PROSITE" id="PS00111">
    <property type="entry name" value="PGLYCERATE_KINASE"/>
    <property type="match status" value="1"/>
</dbReference>
<dbReference type="AlphaFoldDB" id="A0P5M4"/>
<comment type="caution">
    <text evidence="15">The sequence shown here is derived from an EMBL/GenBank/DDBJ whole genome shotgun (WGS) entry which is preliminary data.</text>
</comment>
<evidence type="ECO:0000256" key="8">
    <source>
        <dbReference type="ARBA" id="ARBA00022741"/>
    </source>
</evidence>
<dbReference type="GO" id="GO:0004618">
    <property type="term" value="F:phosphoglycerate kinase activity"/>
    <property type="evidence" value="ECO:0007669"/>
    <property type="project" value="UniProtKB-UniRule"/>
</dbReference>
<evidence type="ECO:0000313" key="15">
    <source>
        <dbReference type="EMBL" id="EAV46834.1"/>
    </source>
</evidence>
<feature type="binding site" evidence="11 12">
    <location>
        <begin position="21"/>
        <end position="23"/>
    </location>
    <ligand>
        <name>substrate</name>
    </ligand>
</feature>